<gene>
    <name evidence="2" type="ORF">F7D97_10160</name>
</gene>
<sequence>MSSKEIIERISFLIDKLGFRSRNHFSVVVGIGSSNFSRKMKGETPFTNPDIFKICSSLGIRKDWLVSGEGDMYDRNEEPRKVTVVQDDFLKHENDFLREMLEMKDETISTLQKCVSLFEKILDMQNTD</sequence>
<dbReference type="GO" id="GO:0003677">
    <property type="term" value="F:DNA binding"/>
    <property type="evidence" value="ECO:0007669"/>
    <property type="project" value="InterPro"/>
</dbReference>
<evidence type="ECO:0000313" key="3">
    <source>
        <dbReference type="Proteomes" id="UP000406735"/>
    </source>
</evidence>
<organism evidence="2 3">
    <name type="scientific">Segatella copri</name>
    <dbReference type="NCBI Taxonomy" id="165179"/>
    <lineage>
        <taxon>Bacteria</taxon>
        <taxon>Pseudomonadati</taxon>
        <taxon>Bacteroidota</taxon>
        <taxon>Bacteroidia</taxon>
        <taxon>Bacteroidales</taxon>
        <taxon>Prevotellaceae</taxon>
        <taxon>Segatella</taxon>
    </lineage>
</organism>
<evidence type="ECO:0000313" key="2">
    <source>
        <dbReference type="EMBL" id="MQN10273.1"/>
    </source>
</evidence>
<comment type="caution">
    <text evidence="2">The sequence shown here is derived from an EMBL/GenBank/DDBJ whole genome shotgun (WGS) entry which is preliminary data.</text>
</comment>
<evidence type="ECO:0000259" key="1">
    <source>
        <dbReference type="Pfam" id="PF08667"/>
    </source>
</evidence>
<dbReference type="AlphaFoldDB" id="A0A6A7VVA4"/>
<dbReference type="Gene3D" id="1.10.260.40">
    <property type="entry name" value="lambda repressor-like DNA-binding domains"/>
    <property type="match status" value="1"/>
</dbReference>
<name>A0A6A7VVA4_9BACT</name>
<dbReference type="InterPro" id="IPR010982">
    <property type="entry name" value="Lambda_DNA-bd_dom_sf"/>
</dbReference>
<protein>
    <submittedName>
        <fullName evidence="2">Bacteriophage CI repressor</fullName>
    </submittedName>
</protein>
<dbReference type="InterPro" id="IPR013975">
    <property type="entry name" value="Tscrpt_reg_BetR_N"/>
</dbReference>
<proteinExistence type="predicted"/>
<dbReference type="Pfam" id="PF08667">
    <property type="entry name" value="BetR"/>
    <property type="match status" value="1"/>
</dbReference>
<feature type="domain" description="Transcription regulator BetR N-terminal" evidence="1">
    <location>
        <begin position="6"/>
        <end position="79"/>
    </location>
</feature>
<dbReference type="EMBL" id="VZCY01000087">
    <property type="protein sequence ID" value="MQN10273.1"/>
    <property type="molecule type" value="Genomic_DNA"/>
</dbReference>
<dbReference type="Proteomes" id="UP000406735">
    <property type="component" value="Unassembled WGS sequence"/>
</dbReference>
<accession>A0A6A7VVA4</accession>
<reference evidence="2 3" key="1">
    <citation type="submission" date="2019-09" db="EMBL/GenBank/DDBJ databases">
        <title>Distinct polysaccharide growth profiles of human intestinal Prevotella copri isolates.</title>
        <authorList>
            <person name="Fehlner-Peach H."/>
            <person name="Magnabosco C."/>
            <person name="Raghavan V."/>
            <person name="Scher J.U."/>
            <person name="Tett A."/>
            <person name="Cox L.M."/>
            <person name="Gottsegen C."/>
            <person name="Watters A."/>
            <person name="Wiltshire- Gordon J.D."/>
            <person name="Segata N."/>
            <person name="Bonneau R."/>
            <person name="Littman D.R."/>
        </authorList>
    </citation>
    <scope>NUCLEOTIDE SEQUENCE [LARGE SCALE GENOMIC DNA]</scope>
    <source>
        <strain evidence="3">iK21513</strain>
    </source>
</reference>
<dbReference type="RefSeq" id="WP_153080430.1">
    <property type="nucleotide sequence ID" value="NZ_VZAU01000087.1"/>
</dbReference>